<evidence type="ECO:0000313" key="2">
    <source>
        <dbReference type="Proteomes" id="UP000294593"/>
    </source>
</evidence>
<dbReference type="EMBL" id="SNXW01000002">
    <property type="protein sequence ID" value="TDP85715.1"/>
    <property type="molecule type" value="Genomic_DNA"/>
</dbReference>
<dbReference type="Proteomes" id="UP000294593">
    <property type="component" value="Unassembled WGS sequence"/>
</dbReference>
<comment type="caution">
    <text evidence="1">The sequence shown here is derived from an EMBL/GenBank/DDBJ whole genome shotgun (WGS) entry which is preliminary data.</text>
</comment>
<name>A0A4R6RHQ5_9BURK</name>
<reference evidence="1 2" key="1">
    <citation type="submission" date="2019-03" db="EMBL/GenBank/DDBJ databases">
        <title>Genomic Encyclopedia of Type Strains, Phase IV (KMG-IV): sequencing the most valuable type-strain genomes for metagenomic binning, comparative biology and taxonomic classification.</title>
        <authorList>
            <person name="Goeker M."/>
        </authorList>
    </citation>
    <scope>NUCLEOTIDE SEQUENCE [LARGE SCALE GENOMIC DNA]</scope>
    <source>
        <strain evidence="1 2">DSM 11901</strain>
    </source>
</reference>
<organism evidence="1 2">
    <name type="scientific">Aquabacterium commune</name>
    <dbReference type="NCBI Taxonomy" id="70586"/>
    <lineage>
        <taxon>Bacteria</taxon>
        <taxon>Pseudomonadati</taxon>
        <taxon>Pseudomonadota</taxon>
        <taxon>Betaproteobacteria</taxon>
        <taxon>Burkholderiales</taxon>
        <taxon>Aquabacterium</taxon>
    </lineage>
</organism>
<proteinExistence type="predicted"/>
<keyword evidence="2" id="KW-1185">Reference proteome</keyword>
<accession>A0A4R6RHQ5</accession>
<sequence length="199" mass="22454">MLVPGTYRTVETIRGDLNKDGHEDVVLLVKATDQKMVVTGDDGKPLDRNRRGLIIAFKKGPSYDVVLSNLQCFSSENEDGGVYFPPELEVRIDKGNFYIGYSHGRYGHWRYNFRYQNAGFELIGYDSSSHHGPVVERALSVNILANKVVRRVNTNHAAQGGDERFKEIRSTIQRPKTIRLGDIPDFDELSVERTLGISP</sequence>
<dbReference type="AlphaFoldDB" id="A0A4R6RHQ5"/>
<dbReference type="OrthoDB" id="86940at2"/>
<protein>
    <submittedName>
        <fullName evidence="1">Uncharacterized protein</fullName>
    </submittedName>
</protein>
<evidence type="ECO:0000313" key="1">
    <source>
        <dbReference type="EMBL" id="TDP85715.1"/>
    </source>
</evidence>
<gene>
    <name evidence="1" type="ORF">EV672_10264</name>
</gene>